<accession>A0A813K4V7</accession>
<dbReference type="EMBL" id="CAJNNW010027455">
    <property type="protein sequence ID" value="CAE8691518.1"/>
    <property type="molecule type" value="Genomic_DNA"/>
</dbReference>
<dbReference type="Proteomes" id="UP000626109">
    <property type="component" value="Unassembled WGS sequence"/>
</dbReference>
<evidence type="ECO:0000313" key="1">
    <source>
        <dbReference type="EMBL" id="CAE8691518.1"/>
    </source>
</evidence>
<organism evidence="1 2">
    <name type="scientific">Polarella glacialis</name>
    <name type="common">Dinoflagellate</name>
    <dbReference type="NCBI Taxonomy" id="89957"/>
    <lineage>
        <taxon>Eukaryota</taxon>
        <taxon>Sar</taxon>
        <taxon>Alveolata</taxon>
        <taxon>Dinophyceae</taxon>
        <taxon>Suessiales</taxon>
        <taxon>Suessiaceae</taxon>
        <taxon>Polarella</taxon>
    </lineage>
</organism>
<proteinExistence type="predicted"/>
<sequence>MRHFCVLYRIGLTPTKSGLMIEQCSPSKSCKSNRHCYDGSSLRCCPRTMDFRRHTPVESRPRLLRGSGGVPLLQRMLQYLYLWRTCGSCHAVTRSPLLNVEGTMAAMNDNGRGRRYYCDNEIVDGRDAIPDLTGEQTDGHSLLMRTLGGRSDDEGGIETCYAKGYTSGDGRFGRRTGVSLLRRPSLPHRCAFHRSHHWTLLLCALPSLSLYLYLSSFFRSHSETTCGLTLQDCVPCAAE</sequence>
<gene>
    <name evidence="1" type="ORF">PGLA2088_LOCUS27448</name>
</gene>
<name>A0A813K4V7_POLGL</name>
<evidence type="ECO:0000313" key="2">
    <source>
        <dbReference type="Proteomes" id="UP000626109"/>
    </source>
</evidence>
<comment type="caution">
    <text evidence="1">The sequence shown here is derived from an EMBL/GenBank/DDBJ whole genome shotgun (WGS) entry which is preliminary data.</text>
</comment>
<reference evidence="1" key="1">
    <citation type="submission" date="2021-02" db="EMBL/GenBank/DDBJ databases">
        <authorList>
            <person name="Dougan E. K."/>
            <person name="Rhodes N."/>
            <person name="Thang M."/>
            <person name="Chan C."/>
        </authorList>
    </citation>
    <scope>NUCLEOTIDE SEQUENCE</scope>
</reference>
<protein>
    <submittedName>
        <fullName evidence="1">Uncharacterized protein</fullName>
    </submittedName>
</protein>
<dbReference type="AlphaFoldDB" id="A0A813K4V7"/>